<sequence length="428" mass="45507">MNTLQDLRATLDAHAGAVHDDPVSARVAAVRGRARRVRRQRAGAVVAGAVAVVVGIVSVPMLVDTTPPVPAERLLAGHVAPAELTSLGYTYQFVEGVESGDGNRASLRLLRADGPRLITWASDAEQVLVDTPYDRTRSDRTEFDDFAIVDGAESGRWSVRARGEDVGLAVYELTDDLPPGAEQDGVFFREQVDSEQLVEAAFSEVGDTELIFRTTLPEGDLRLADFCSGVPEDLWINLSINGDGGSASSGCDEARFDAAVGSATFLDEGDAGAPGETVDVRVWLTRRSLGDEAVDEAPGARLALGLYARGEPAAQVAGWDMQPVVEHEGHRWQFVETATSSSGEDRLAYRNEGGGNLLVVGSFSRIGRGSLELVTPDGGFERTSGGLGGSDIRELLQPGDTVTMRVRTRGAPVPSGAEFGLAVYERLD</sequence>
<name>A0A4P7GMD3_9ACTN</name>
<keyword evidence="3" id="KW-1185">Reference proteome</keyword>
<keyword evidence="1" id="KW-1133">Transmembrane helix</keyword>
<evidence type="ECO:0000256" key="1">
    <source>
        <dbReference type="SAM" id="Phobius"/>
    </source>
</evidence>
<dbReference type="RefSeq" id="WP_135078119.1">
    <property type="nucleotide sequence ID" value="NZ_CP038267.1"/>
</dbReference>
<keyword evidence="1" id="KW-0812">Transmembrane</keyword>
<reference evidence="2 3" key="1">
    <citation type="submission" date="2019-03" db="EMBL/GenBank/DDBJ databases">
        <title>Three New Species of Nocardioides, Nocardioides euryhalodurans sp. nov., Nocardioides seonyuensis sp. nov. and Nocardioides eburneoflavus sp. nov., Iolated from Soil.</title>
        <authorList>
            <person name="Roh S.G."/>
            <person name="Lee C."/>
            <person name="Kim M.-K."/>
            <person name="Kim S.B."/>
        </authorList>
    </citation>
    <scope>NUCLEOTIDE SEQUENCE [LARGE SCALE GENOMIC DNA]</scope>
    <source>
        <strain evidence="2 3">MMS17-SY117</strain>
    </source>
</reference>
<dbReference type="AlphaFoldDB" id="A0A4P7GMD3"/>
<evidence type="ECO:0000313" key="2">
    <source>
        <dbReference type="EMBL" id="QBR93069.1"/>
    </source>
</evidence>
<evidence type="ECO:0000313" key="3">
    <source>
        <dbReference type="Proteomes" id="UP000294894"/>
    </source>
</evidence>
<dbReference type="Proteomes" id="UP000294894">
    <property type="component" value="Chromosome"/>
</dbReference>
<proteinExistence type="predicted"/>
<organism evidence="2 3">
    <name type="scientific">Nocardioides euryhalodurans</name>
    <dbReference type="NCBI Taxonomy" id="2518370"/>
    <lineage>
        <taxon>Bacteria</taxon>
        <taxon>Bacillati</taxon>
        <taxon>Actinomycetota</taxon>
        <taxon>Actinomycetes</taxon>
        <taxon>Propionibacteriales</taxon>
        <taxon>Nocardioidaceae</taxon>
        <taxon>Nocardioides</taxon>
    </lineage>
</organism>
<accession>A0A4P7GMD3</accession>
<protein>
    <submittedName>
        <fullName evidence="2">Uncharacterized protein</fullName>
    </submittedName>
</protein>
<gene>
    <name evidence="2" type="ORF">EXE57_12915</name>
</gene>
<feature type="transmembrane region" description="Helical" evidence="1">
    <location>
        <begin position="42"/>
        <end position="63"/>
    </location>
</feature>
<dbReference type="EMBL" id="CP038267">
    <property type="protein sequence ID" value="QBR93069.1"/>
    <property type="molecule type" value="Genomic_DNA"/>
</dbReference>
<dbReference type="KEGG" id="noy:EXE57_12915"/>
<dbReference type="OrthoDB" id="3784540at2"/>
<keyword evidence="1" id="KW-0472">Membrane</keyword>